<evidence type="ECO:0000259" key="4">
    <source>
        <dbReference type="PROSITE" id="PS51084"/>
    </source>
</evidence>
<dbReference type="Pfam" id="PF01230">
    <property type="entry name" value="HIT"/>
    <property type="match status" value="1"/>
</dbReference>
<organism evidence="5 6">
    <name type="scientific">Porphyromonas macacae</name>
    <dbReference type="NCBI Taxonomy" id="28115"/>
    <lineage>
        <taxon>Bacteria</taxon>
        <taxon>Pseudomonadati</taxon>
        <taxon>Bacteroidota</taxon>
        <taxon>Bacteroidia</taxon>
        <taxon>Bacteroidales</taxon>
        <taxon>Porphyromonadaceae</taxon>
        <taxon>Porphyromonas</taxon>
    </lineage>
</organism>
<dbReference type="EMBL" id="JRFA01000031">
    <property type="protein sequence ID" value="KGN72405.1"/>
    <property type="molecule type" value="Genomic_DNA"/>
</dbReference>
<evidence type="ECO:0000256" key="2">
    <source>
        <dbReference type="PIRSR" id="PIRSR601310-3"/>
    </source>
</evidence>
<dbReference type="SUPFAM" id="SSF54197">
    <property type="entry name" value="HIT-like"/>
    <property type="match status" value="1"/>
</dbReference>
<dbReference type="PROSITE" id="PS51084">
    <property type="entry name" value="HIT_2"/>
    <property type="match status" value="1"/>
</dbReference>
<dbReference type="PRINTS" id="PR00332">
    <property type="entry name" value="HISTRIAD"/>
</dbReference>
<protein>
    <submittedName>
        <fullName evidence="5">HIT family hydrolase</fullName>
    </submittedName>
</protein>
<dbReference type="InterPro" id="IPR036265">
    <property type="entry name" value="HIT-like_sf"/>
</dbReference>
<dbReference type="PANTHER" id="PTHR46648:SF1">
    <property type="entry name" value="ADENOSINE 5'-MONOPHOSPHORAMIDASE HNT1"/>
    <property type="match status" value="1"/>
</dbReference>
<dbReference type="AlphaFoldDB" id="A0A0A2G8D4"/>
<evidence type="ECO:0000256" key="3">
    <source>
        <dbReference type="PROSITE-ProRule" id="PRU00464"/>
    </source>
</evidence>
<keyword evidence="6" id="KW-1185">Reference proteome</keyword>
<feature type="active site" description="Tele-AMP-histidine intermediate" evidence="1">
    <location>
        <position position="93"/>
    </location>
</feature>
<name>A0A0A2G8D4_9PORP</name>
<reference evidence="5 6" key="1">
    <citation type="submission" date="2014-09" db="EMBL/GenBank/DDBJ databases">
        <title>Draft Genome Sequence of Porphyromonas macacae COT-192_OH2859.</title>
        <authorList>
            <person name="Wallis C."/>
            <person name="Deusch O."/>
            <person name="O'Flynn C."/>
            <person name="Davis I."/>
            <person name="Horsfall A."/>
            <person name="Kirkwood N."/>
            <person name="Harris S."/>
            <person name="Eisen J.A."/>
            <person name="Coil D.A."/>
            <person name="Darling A.E."/>
            <person name="Jospin G."/>
            <person name="Alexiev A."/>
        </authorList>
    </citation>
    <scope>NUCLEOTIDE SEQUENCE [LARGE SCALE GENOMIC DNA]</scope>
    <source>
        <strain evidence="6">COT-192 OH2859</strain>
    </source>
</reference>
<proteinExistence type="predicted"/>
<dbReference type="Proteomes" id="UP000030103">
    <property type="component" value="Unassembled WGS sequence"/>
</dbReference>
<dbReference type="eggNOG" id="COG0537">
    <property type="taxonomic scope" value="Bacteria"/>
</dbReference>
<dbReference type="STRING" id="28115.HQ47_10760"/>
<keyword evidence="5" id="KW-0378">Hydrolase</keyword>
<accession>A0A0A2G8D4</accession>
<dbReference type="GO" id="GO:0009117">
    <property type="term" value="P:nucleotide metabolic process"/>
    <property type="evidence" value="ECO:0007669"/>
    <property type="project" value="TreeGrafter"/>
</dbReference>
<dbReference type="InterPro" id="IPR001310">
    <property type="entry name" value="Histidine_triad_HIT"/>
</dbReference>
<dbReference type="Gene3D" id="3.30.428.10">
    <property type="entry name" value="HIT-like"/>
    <property type="match status" value="1"/>
</dbReference>
<feature type="short sequence motif" description="Histidine triad motif" evidence="2 3">
    <location>
        <begin position="91"/>
        <end position="95"/>
    </location>
</feature>
<dbReference type="PANTHER" id="PTHR46648">
    <property type="entry name" value="HIT FAMILY PROTEIN 1"/>
    <property type="match status" value="1"/>
</dbReference>
<dbReference type="RefSeq" id="WP_036853004.1">
    <property type="nucleotide sequence ID" value="NZ_JASBZX010000018.1"/>
</dbReference>
<comment type="caution">
    <text evidence="5">The sequence shown here is derived from an EMBL/GenBank/DDBJ whole genome shotgun (WGS) entry which is preliminary data.</text>
</comment>
<dbReference type="InterPro" id="IPR011146">
    <property type="entry name" value="HIT-like"/>
</dbReference>
<evidence type="ECO:0000313" key="5">
    <source>
        <dbReference type="EMBL" id="KGN72405.1"/>
    </source>
</evidence>
<gene>
    <name evidence="5" type="ORF">HQ47_10760</name>
</gene>
<sequence length="139" mass="15550">MSTVFSKIIRGEIPCHKIAESDRYFAFLDISPVTVGHVLVVPKEEIDYIFDLEDDLLSGMMLFAKRIAVAQKNVFDCKRVAVAVMGMEVPHAHIHLVPMNKEGDLNFAKEKLNCTQEELAAIAERIRGEHDRLAGGKSL</sequence>
<dbReference type="OrthoDB" id="9784774at2"/>
<evidence type="ECO:0000256" key="1">
    <source>
        <dbReference type="PIRSR" id="PIRSR601310-1"/>
    </source>
</evidence>
<feature type="domain" description="HIT" evidence="4">
    <location>
        <begin position="4"/>
        <end position="107"/>
    </location>
</feature>
<dbReference type="GO" id="GO:0016787">
    <property type="term" value="F:hydrolase activity"/>
    <property type="evidence" value="ECO:0007669"/>
    <property type="project" value="UniProtKB-KW"/>
</dbReference>
<evidence type="ECO:0000313" key="6">
    <source>
        <dbReference type="Proteomes" id="UP000030103"/>
    </source>
</evidence>